<dbReference type="InterPro" id="IPR018222">
    <property type="entry name" value="Nuclear_transport_factor_2_euk"/>
</dbReference>
<dbReference type="SUPFAM" id="SSF54427">
    <property type="entry name" value="NTF2-like"/>
    <property type="match status" value="1"/>
</dbReference>
<keyword evidence="1" id="KW-0653">Protein transport</keyword>
<dbReference type="STRING" id="321146.A0A139HBN3"/>
<dbReference type="EMBL" id="LFZN01000084">
    <property type="protein sequence ID" value="KXS99864.1"/>
    <property type="molecule type" value="Genomic_DNA"/>
</dbReference>
<evidence type="ECO:0000256" key="1">
    <source>
        <dbReference type="RuleBase" id="RU369002"/>
    </source>
</evidence>
<sequence length="131" mass="14681">MEDVHDIGRAFVVRVYQLWDDEARRSDLKPLYKIDSTLSFGSTIMGYTGAGADILENVLNICPPATRHEIVSIDSQGSRDDMIVLAVGKVFIDKSKDPLYFSEVFHLKTEIPGDSASRYILKDIIRMTKAA</sequence>
<dbReference type="InterPro" id="IPR045875">
    <property type="entry name" value="NTF2"/>
</dbReference>
<keyword evidence="4" id="KW-1185">Reference proteome</keyword>
<dbReference type="Gene3D" id="3.10.450.50">
    <property type="match status" value="1"/>
</dbReference>
<keyword evidence="1" id="KW-0963">Cytoplasm</keyword>
<comment type="subcellular location">
    <subcellularLocation>
        <location evidence="1">Cytoplasm</location>
    </subcellularLocation>
    <subcellularLocation>
        <location evidence="1">Nucleus</location>
    </subcellularLocation>
</comment>
<protein>
    <recommendedName>
        <fullName evidence="1">NTF2-related export protein</fullName>
    </recommendedName>
</protein>
<gene>
    <name evidence="3" type="ORF">AC578_4465</name>
</gene>
<comment type="function">
    <text evidence="1">Has a role in nuclear-cytoplasmic transport of proteins and mRNAs.</text>
</comment>
<dbReference type="GO" id="GO:0005634">
    <property type="term" value="C:nucleus"/>
    <property type="evidence" value="ECO:0007669"/>
    <property type="project" value="UniProtKB-SubCell"/>
</dbReference>
<name>A0A139HBN3_9PEZI</name>
<accession>A0A139HBN3</accession>
<reference evidence="3 4" key="1">
    <citation type="submission" date="2015-07" db="EMBL/GenBank/DDBJ databases">
        <title>Comparative genomics of the Sigatoka disease complex on banana suggests a link between parallel evolutionary changes in Pseudocercospora fijiensis and Pseudocercospora eumusae and increased virulence on the banana host.</title>
        <authorList>
            <person name="Chang T.-C."/>
            <person name="Salvucci A."/>
            <person name="Crous P.W."/>
            <person name="Stergiopoulos I."/>
        </authorList>
    </citation>
    <scope>NUCLEOTIDE SEQUENCE [LARGE SCALE GENOMIC DNA]</scope>
    <source>
        <strain evidence="3 4">CBS 114824</strain>
    </source>
</reference>
<dbReference type="InterPro" id="IPR032710">
    <property type="entry name" value="NTF2-like_dom_sf"/>
</dbReference>
<comment type="caution">
    <text evidence="3">The sequence shown here is derived from an EMBL/GenBank/DDBJ whole genome shotgun (WGS) entry which is preliminary data.</text>
</comment>
<dbReference type="Pfam" id="PF02136">
    <property type="entry name" value="NTF2"/>
    <property type="match status" value="1"/>
</dbReference>
<dbReference type="OrthoDB" id="6507044at2759"/>
<proteinExistence type="predicted"/>
<organism evidence="3 4">
    <name type="scientific">Pseudocercospora eumusae</name>
    <dbReference type="NCBI Taxonomy" id="321146"/>
    <lineage>
        <taxon>Eukaryota</taxon>
        <taxon>Fungi</taxon>
        <taxon>Dikarya</taxon>
        <taxon>Ascomycota</taxon>
        <taxon>Pezizomycotina</taxon>
        <taxon>Dothideomycetes</taxon>
        <taxon>Dothideomycetidae</taxon>
        <taxon>Mycosphaerellales</taxon>
        <taxon>Mycosphaerellaceae</taxon>
        <taxon>Pseudocercospora</taxon>
    </lineage>
</organism>
<dbReference type="PANTHER" id="PTHR12612">
    <property type="entry name" value="NUCLEAR TRANSPORT FACTOR 2"/>
    <property type="match status" value="1"/>
</dbReference>
<dbReference type="GO" id="GO:0006913">
    <property type="term" value="P:nucleocytoplasmic transport"/>
    <property type="evidence" value="ECO:0007669"/>
    <property type="project" value="UniProtKB-UniRule"/>
</dbReference>
<dbReference type="AlphaFoldDB" id="A0A139HBN3"/>
<dbReference type="InterPro" id="IPR002075">
    <property type="entry name" value="NTF2_dom"/>
</dbReference>
<dbReference type="Proteomes" id="UP000070133">
    <property type="component" value="Unassembled WGS sequence"/>
</dbReference>
<evidence type="ECO:0000313" key="4">
    <source>
        <dbReference type="Proteomes" id="UP000070133"/>
    </source>
</evidence>
<evidence type="ECO:0000259" key="2">
    <source>
        <dbReference type="PROSITE" id="PS50177"/>
    </source>
</evidence>
<dbReference type="GO" id="GO:0015031">
    <property type="term" value="P:protein transport"/>
    <property type="evidence" value="ECO:0007669"/>
    <property type="project" value="UniProtKB-KW"/>
</dbReference>
<evidence type="ECO:0000313" key="3">
    <source>
        <dbReference type="EMBL" id="KXS99864.1"/>
    </source>
</evidence>
<dbReference type="GO" id="GO:0005737">
    <property type="term" value="C:cytoplasm"/>
    <property type="evidence" value="ECO:0007669"/>
    <property type="project" value="UniProtKB-SubCell"/>
</dbReference>
<dbReference type="PROSITE" id="PS50177">
    <property type="entry name" value="NTF2_DOMAIN"/>
    <property type="match status" value="1"/>
</dbReference>
<keyword evidence="1" id="KW-0813">Transport</keyword>
<keyword evidence="1" id="KW-0539">Nucleus</keyword>
<dbReference type="GO" id="GO:0051028">
    <property type="term" value="P:mRNA transport"/>
    <property type="evidence" value="ECO:0007669"/>
    <property type="project" value="UniProtKB-UniRule"/>
</dbReference>
<feature type="domain" description="NTF2" evidence="2">
    <location>
        <begin position="7"/>
        <end position="127"/>
    </location>
</feature>